<dbReference type="SUPFAM" id="SSF53335">
    <property type="entry name" value="S-adenosyl-L-methionine-dependent methyltransferases"/>
    <property type="match status" value="1"/>
</dbReference>
<gene>
    <name evidence="2" type="ORF">FHI69_27930</name>
</gene>
<dbReference type="Pfam" id="PF13578">
    <property type="entry name" value="Methyltransf_24"/>
    <property type="match status" value="1"/>
</dbReference>
<keyword evidence="2" id="KW-0489">Methyltransferase</keyword>
<dbReference type="Gene3D" id="3.40.50.150">
    <property type="entry name" value="Vaccinia Virus protein VP39"/>
    <property type="match status" value="1"/>
</dbReference>
<dbReference type="Proteomes" id="UP000305681">
    <property type="component" value="Unassembled WGS sequence"/>
</dbReference>
<accession>A0A5C4NEC4</accession>
<dbReference type="EMBL" id="VDGE01000021">
    <property type="protein sequence ID" value="TNC71708.1"/>
    <property type="molecule type" value="Genomic_DNA"/>
</dbReference>
<evidence type="ECO:0000313" key="3">
    <source>
        <dbReference type="Proteomes" id="UP000305681"/>
    </source>
</evidence>
<dbReference type="InterPro" id="IPR029063">
    <property type="entry name" value="SAM-dependent_MTases_sf"/>
</dbReference>
<dbReference type="AlphaFoldDB" id="A0A5C4NEC4"/>
<evidence type="ECO:0000313" key="2">
    <source>
        <dbReference type="EMBL" id="TNC71708.1"/>
    </source>
</evidence>
<proteinExistence type="predicted"/>
<evidence type="ECO:0000256" key="1">
    <source>
        <dbReference type="SAM" id="MobiDB-lite"/>
    </source>
</evidence>
<reference evidence="2 3" key="1">
    <citation type="submission" date="2019-06" db="EMBL/GenBank/DDBJ databases">
        <title>Genome sequence of Janthinobacterium lividum UCD_MED1.</title>
        <authorList>
            <person name="De Leon M.E."/>
            <person name="Jospin G."/>
        </authorList>
    </citation>
    <scope>NUCLEOTIDE SEQUENCE [LARGE SCALE GENOMIC DNA]</scope>
    <source>
        <strain evidence="2 3">UCD_MED1</strain>
    </source>
</reference>
<sequence length="246" mass="27932">MPEYPMTQSSRGTPDSTSSQASRGLVHIRPYQLLGIPDGYEEQEEIKFFMPPAQGAGSLSTLESVVLLKLLRCVQPDYLFEFGTYKGYTTRLLLENLPASAAEGERIYTLDLPELDAVTFQGSDKALAQEALGFVRKYMSCARKDLVRQLLQDSMTLDAQAYAQRFQYIFVDANHELSYVRKDTENAFQMLADSPACIIWHDYGNPQFPELTQYLEELAREVPLYHVENTMLVFHLLGKDVLPRNA</sequence>
<feature type="region of interest" description="Disordered" evidence="1">
    <location>
        <begin position="1"/>
        <end position="22"/>
    </location>
</feature>
<keyword evidence="2" id="KW-0808">Transferase</keyword>
<dbReference type="GO" id="GO:0008168">
    <property type="term" value="F:methyltransferase activity"/>
    <property type="evidence" value="ECO:0007669"/>
    <property type="project" value="UniProtKB-KW"/>
</dbReference>
<dbReference type="GO" id="GO:0032259">
    <property type="term" value="P:methylation"/>
    <property type="evidence" value="ECO:0007669"/>
    <property type="project" value="UniProtKB-KW"/>
</dbReference>
<comment type="caution">
    <text evidence="2">The sequence shown here is derived from an EMBL/GenBank/DDBJ whole genome shotgun (WGS) entry which is preliminary data.</text>
</comment>
<name>A0A5C4NEC4_9BURK</name>
<organism evidence="2 3">
    <name type="scientific">Janthinobacterium lividum</name>
    <dbReference type="NCBI Taxonomy" id="29581"/>
    <lineage>
        <taxon>Bacteria</taxon>
        <taxon>Pseudomonadati</taxon>
        <taxon>Pseudomonadota</taxon>
        <taxon>Betaproteobacteria</taxon>
        <taxon>Burkholderiales</taxon>
        <taxon>Oxalobacteraceae</taxon>
        <taxon>Janthinobacterium</taxon>
    </lineage>
</organism>
<protein>
    <submittedName>
        <fullName evidence="2">Class I SAM-dependent methyltransferase</fullName>
    </submittedName>
</protein>